<evidence type="ECO:0000313" key="1">
    <source>
        <dbReference type="EMBL" id="CDW27776.1"/>
    </source>
</evidence>
<dbReference type="EMBL" id="HACA01010415">
    <property type="protein sequence ID" value="CDW27776.1"/>
    <property type="molecule type" value="Transcribed_RNA"/>
</dbReference>
<dbReference type="AlphaFoldDB" id="A0A0K2TQU8"/>
<reference evidence="1" key="1">
    <citation type="submission" date="2014-05" db="EMBL/GenBank/DDBJ databases">
        <authorList>
            <person name="Chronopoulou M."/>
        </authorList>
    </citation>
    <scope>NUCLEOTIDE SEQUENCE</scope>
    <source>
        <tissue evidence="1">Whole organism</tissue>
    </source>
</reference>
<protein>
    <submittedName>
        <fullName evidence="1">Uncharacterized protein</fullName>
    </submittedName>
</protein>
<sequence>PLSAYQTPLSALPHQSQVLLLLVYSGSQRSRNNCFCLILCLFLYC</sequence>
<proteinExistence type="predicted"/>
<name>A0A0K2TQU8_LEPSM</name>
<accession>A0A0K2TQU8</accession>
<feature type="non-terminal residue" evidence="1">
    <location>
        <position position="1"/>
    </location>
</feature>
<organism evidence="1">
    <name type="scientific">Lepeophtheirus salmonis</name>
    <name type="common">Salmon louse</name>
    <name type="synonym">Caligus salmonis</name>
    <dbReference type="NCBI Taxonomy" id="72036"/>
    <lineage>
        <taxon>Eukaryota</taxon>
        <taxon>Metazoa</taxon>
        <taxon>Ecdysozoa</taxon>
        <taxon>Arthropoda</taxon>
        <taxon>Crustacea</taxon>
        <taxon>Multicrustacea</taxon>
        <taxon>Hexanauplia</taxon>
        <taxon>Copepoda</taxon>
        <taxon>Siphonostomatoida</taxon>
        <taxon>Caligidae</taxon>
        <taxon>Lepeophtheirus</taxon>
    </lineage>
</organism>